<sequence length="584" mass="66192">MNLPTVFLLFLTTKFLTCATSSSIDHIYIVGDDLPLFVNKIGPLNNPSETYEYYELPFCRPDKVVQKKETLGEVLNGDRLANALYELKFRVDRVDAVLCQKTLGRNEIAKFREAIANDYYFQMYYDDLPLWGFIGKVEENNFALEGKLPSYYLFNHVEFDVLYNGNQIIEIHAFSDPNHSVDINEDVDVDVKFTYSVSWKETSTPFGNRMNRYTRASKMPVHQKIHWFSFINSTVIILLLMGFLSLLFMRHQKNDLRKYAGGDEEEDKDVGWKYIHSDVFRCPSNTSLFCAVLGSGAQLLTLVVFLFTLAFLGILYPYGRGALATSLVLIYTLTSAVAGYISASFCSNESSWDRSVLSGMLFLAPSLSMVFILNLVAIYFGTTAALPSGTIFVVFLVYILFGIPLLALGSLLGHRYRSDLQASFAAKKGPREVPPLAWYQKTPGQIFIGGLLPFSAIVLELHQLYASIWGYKIPTLPGILFITFIILIILTATLSIGLTFFQLTMEDHNWWWRSVLRGGAVAIFMFGYSIYFYFKSSMTGVLQTAIFFGYNACLCYAIFLMLGTISFYASLTLVLRIYRDVKNE</sequence>
<organism evidence="1 2">
    <name type="scientific">Catharanthus roseus</name>
    <name type="common">Madagascar periwinkle</name>
    <name type="synonym">Vinca rosea</name>
    <dbReference type="NCBI Taxonomy" id="4058"/>
    <lineage>
        <taxon>Eukaryota</taxon>
        <taxon>Viridiplantae</taxon>
        <taxon>Streptophyta</taxon>
        <taxon>Embryophyta</taxon>
        <taxon>Tracheophyta</taxon>
        <taxon>Spermatophyta</taxon>
        <taxon>Magnoliopsida</taxon>
        <taxon>eudicotyledons</taxon>
        <taxon>Gunneridae</taxon>
        <taxon>Pentapetalae</taxon>
        <taxon>asterids</taxon>
        <taxon>lamiids</taxon>
        <taxon>Gentianales</taxon>
        <taxon>Apocynaceae</taxon>
        <taxon>Rauvolfioideae</taxon>
        <taxon>Vinceae</taxon>
        <taxon>Catharanthinae</taxon>
        <taxon>Catharanthus</taxon>
    </lineage>
</organism>
<evidence type="ECO:0000313" key="2">
    <source>
        <dbReference type="Proteomes" id="UP001060085"/>
    </source>
</evidence>
<evidence type="ECO:0000313" key="1">
    <source>
        <dbReference type="EMBL" id="KAI5666706.1"/>
    </source>
</evidence>
<dbReference type="Proteomes" id="UP001060085">
    <property type="component" value="Linkage Group LG04"/>
</dbReference>
<name>A0ACC0B229_CATRO</name>
<keyword evidence="2" id="KW-1185">Reference proteome</keyword>
<reference evidence="2" key="1">
    <citation type="journal article" date="2023" name="Nat. Plants">
        <title>Single-cell RNA sequencing provides a high-resolution roadmap for understanding the multicellular compartmentation of specialized metabolism.</title>
        <authorList>
            <person name="Sun S."/>
            <person name="Shen X."/>
            <person name="Li Y."/>
            <person name="Li Y."/>
            <person name="Wang S."/>
            <person name="Li R."/>
            <person name="Zhang H."/>
            <person name="Shen G."/>
            <person name="Guo B."/>
            <person name="Wei J."/>
            <person name="Xu J."/>
            <person name="St-Pierre B."/>
            <person name="Chen S."/>
            <person name="Sun C."/>
        </authorList>
    </citation>
    <scope>NUCLEOTIDE SEQUENCE [LARGE SCALE GENOMIC DNA]</scope>
</reference>
<accession>A0ACC0B229</accession>
<comment type="caution">
    <text evidence="1">The sequence shown here is derived from an EMBL/GenBank/DDBJ whole genome shotgun (WGS) entry which is preliminary data.</text>
</comment>
<protein>
    <submittedName>
        <fullName evidence="1">Uncharacterized protein</fullName>
    </submittedName>
</protein>
<gene>
    <name evidence="1" type="ORF">M9H77_16559</name>
</gene>
<proteinExistence type="predicted"/>
<dbReference type="EMBL" id="CM044704">
    <property type="protein sequence ID" value="KAI5666706.1"/>
    <property type="molecule type" value="Genomic_DNA"/>
</dbReference>